<dbReference type="SUPFAM" id="SSF52540">
    <property type="entry name" value="P-loop containing nucleoside triphosphate hydrolases"/>
    <property type="match status" value="1"/>
</dbReference>
<dbReference type="EMBL" id="JABDJR010000606">
    <property type="protein sequence ID" value="NNF08068.1"/>
    <property type="molecule type" value="Genomic_DNA"/>
</dbReference>
<dbReference type="AlphaFoldDB" id="A0A7Y2EGR4"/>
<dbReference type="Gene3D" id="3.40.50.300">
    <property type="entry name" value="P-loop containing nucleotide triphosphate hydrolases"/>
    <property type="match status" value="1"/>
</dbReference>
<evidence type="ECO:0000313" key="2">
    <source>
        <dbReference type="Proteomes" id="UP000547674"/>
    </source>
</evidence>
<dbReference type="PANTHER" id="PTHR30267:SF2">
    <property type="entry name" value="PROTEIN PRKA"/>
    <property type="match status" value="1"/>
</dbReference>
<gene>
    <name evidence="1" type="ORF">HKN21_14995</name>
</gene>
<name>A0A7Y2EGR4_UNCEI</name>
<dbReference type="PANTHER" id="PTHR30267">
    <property type="entry name" value="PROTEIN KINASE PRKA"/>
    <property type="match status" value="1"/>
</dbReference>
<organism evidence="1 2">
    <name type="scientific">Eiseniibacteriota bacterium</name>
    <dbReference type="NCBI Taxonomy" id="2212470"/>
    <lineage>
        <taxon>Bacteria</taxon>
        <taxon>Candidatus Eiseniibacteriota</taxon>
    </lineage>
</organism>
<dbReference type="Proteomes" id="UP000547674">
    <property type="component" value="Unassembled WGS sequence"/>
</dbReference>
<reference evidence="1 2" key="1">
    <citation type="submission" date="2020-03" db="EMBL/GenBank/DDBJ databases">
        <title>Metabolic flexibility allows generalist bacteria to become dominant in a frequently disturbed ecosystem.</title>
        <authorList>
            <person name="Chen Y.-J."/>
            <person name="Leung P.M."/>
            <person name="Bay S.K."/>
            <person name="Hugenholtz P."/>
            <person name="Kessler A.J."/>
            <person name="Shelley G."/>
            <person name="Waite D.W."/>
            <person name="Cook P.L."/>
            <person name="Greening C."/>
        </authorList>
    </citation>
    <scope>NUCLEOTIDE SEQUENCE [LARGE SCALE GENOMIC DNA]</scope>
    <source>
        <strain evidence="1">SS_bin_28</strain>
    </source>
</reference>
<feature type="non-terminal residue" evidence="1">
    <location>
        <position position="370"/>
    </location>
</feature>
<accession>A0A7Y2EGR4</accession>
<proteinExistence type="predicted"/>
<dbReference type="GO" id="GO:0004672">
    <property type="term" value="F:protein kinase activity"/>
    <property type="evidence" value="ECO:0007669"/>
    <property type="project" value="TreeGrafter"/>
</dbReference>
<comment type="caution">
    <text evidence="1">The sequence shown here is derived from an EMBL/GenBank/DDBJ whole genome shotgun (WGS) entry which is preliminary data.</text>
</comment>
<sequence>MDKPTPKNLGELKHSGYASRSIRSELRENMLKALRAKEELFPGIVGYDQTVIPELVNAVLSQHDFILLGLRGQAKTRILRGLTQLLDPWIPFVAGSEINDDPLNPSSAYAKDLILEKGDDTPIDWLHRDSRYQEKLATPDVTIADLIGDIDPVKAATQRLSFSSLEAIHYGLVPRANRSIFAINELPDLQPRIQVGLLSIMQEKDIQIRGFPIRLPLDLCMVFSANPEDYTNRGSIITPLKDRIDSQIITHYPKELDMASQITDQESWTDRRSSIQTDIPEYLREAIERIAFEARESEYVDQTSGVSARLPIGALECVVSNLERRAALTGEKAVVARVTDLMAAIPAITGKVELVYEGEQEGPLKVARYL</sequence>
<evidence type="ECO:0000313" key="1">
    <source>
        <dbReference type="EMBL" id="NNF08068.1"/>
    </source>
</evidence>
<protein>
    <submittedName>
        <fullName evidence="1">Magnesium chelatase</fullName>
    </submittedName>
</protein>
<dbReference type="InterPro" id="IPR027417">
    <property type="entry name" value="P-loop_NTPase"/>
</dbReference>